<evidence type="ECO:0000313" key="3">
    <source>
        <dbReference type="Proteomes" id="UP000239814"/>
    </source>
</evidence>
<name>A0A2S0KEY0_9ACTN</name>
<dbReference type="KEGG" id="git:C6V83_08075"/>
<reference evidence="2 3" key="1">
    <citation type="submission" date="2018-03" db="EMBL/GenBank/DDBJ databases">
        <title>Characteristics and genome of n-alkane degrading marine bacteria Gordonia iterans isolated from crude oil contaminated in Tae-an, South Korea.</title>
        <authorList>
            <person name="Lee S.-S."/>
            <person name="Kim H."/>
        </authorList>
    </citation>
    <scope>NUCLEOTIDE SEQUENCE [LARGE SCALE GENOMIC DNA]</scope>
    <source>
        <strain evidence="2 3">Co17</strain>
    </source>
</reference>
<evidence type="ECO:0000256" key="1">
    <source>
        <dbReference type="SAM" id="MobiDB-lite"/>
    </source>
</evidence>
<evidence type="ECO:0008006" key="4">
    <source>
        <dbReference type="Google" id="ProtNLM"/>
    </source>
</evidence>
<gene>
    <name evidence="2" type="ORF">C6V83_08075</name>
</gene>
<dbReference type="EMBL" id="CP027433">
    <property type="protein sequence ID" value="AVM00235.1"/>
    <property type="molecule type" value="Genomic_DNA"/>
</dbReference>
<evidence type="ECO:0000313" key="2">
    <source>
        <dbReference type="EMBL" id="AVM00235.1"/>
    </source>
</evidence>
<keyword evidence="3" id="KW-1185">Reference proteome</keyword>
<sequence>MRAHDGPMKTGFDEPDDADQTPIEQLARIAALRRDLAREEEVAVRRARIAGLSWAEIGLLLGVSKQAMHKKYRKVG</sequence>
<protein>
    <recommendedName>
        <fullName evidence="4">RNA polymerase subunit sigma-70</fullName>
    </recommendedName>
</protein>
<accession>A0A2S0KEY0</accession>
<feature type="region of interest" description="Disordered" evidence="1">
    <location>
        <begin position="1"/>
        <end position="20"/>
    </location>
</feature>
<dbReference type="Proteomes" id="UP000239814">
    <property type="component" value="Chromosome"/>
</dbReference>
<dbReference type="AlphaFoldDB" id="A0A2S0KEY0"/>
<organism evidence="2 3">
    <name type="scientific">Gordonia iterans</name>
    <dbReference type="NCBI Taxonomy" id="1004901"/>
    <lineage>
        <taxon>Bacteria</taxon>
        <taxon>Bacillati</taxon>
        <taxon>Actinomycetota</taxon>
        <taxon>Actinomycetes</taxon>
        <taxon>Mycobacteriales</taxon>
        <taxon>Gordoniaceae</taxon>
        <taxon>Gordonia</taxon>
    </lineage>
</organism>
<proteinExistence type="predicted"/>